<feature type="domain" description="Rad50/SbcC-type AAA" evidence="6">
    <location>
        <begin position="6"/>
        <end position="180"/>
    </location>
</feature>
<keyword evidence="8" id="KW-1185">Reference proteome</keyword>
<feature type="coiled-coil region" evidence="4">
    <location>
        <begin position="256"/>
        <end position="293"/>
    </location>
</feature>
<dbReference type="Gene3D" id="3.40.50.300">
    <property type="entry name" value="P-loop containing nucleotide triphosphate hydrolases"/>
    <property type="match status" value="2"/>
</dbReference>
<evidence type="ECO:0000313" key="8">
    <source>
        <dbReference type="Proteomes" id="UP001140076"/>
    </source>
</evidence>
<dbReference type="EMBL" id="JAJAQC010000038">
    <property type="protein sequence ID" value="MDA0566583.1"/>
    <property type="molecule type" value="Genomic_DNA"/>
</dbReference>
<evidence type="ECO:0000256" key="1">
    <source>
        <dbReference type="ARBA" id="ARBA00006930"/>
    </source>
</evidence>
<feature type="coiled-coil region" evidence="4">
    <location>
        <begin position="685"/>
        <end position="743"/>
    </location>
</feature>
<feature type="compositionally biased region" description="Basic and acidic residues" evidence="5">
    <location>
        <begin position="585"/>
        <end position="594"/>
    </location>
</feature>
<dbReference type="GO" id="GO:0006302">
    <property type="term" value="P:double-strand break repair"/>
    <property type="evidence" value="ECO:0007669"/>
    <property type="project" value="InterPro"/>
</dbReference>
<evidence type="ECO:0000313" key="7">
    <source>
        <dbReference type="EMBL" id="MDA0566583.1"/>
    </source>
</evidence>
<feature type="region of interest" description="Disordered" evidence="5">
    <location>
        <begin position="575"/>
        <end position="594"/>
    </location>
</feature>
<evidence type="ECO:0000256" key="5">
    <source>
        <dbReference type="SAM" id="MobiDB-lite"/>
    </source>
</evidence>
<name>A0A9X3NQN0_9ACTN</name>
<dbReference type="SUPFAM" id="SSF52540">
    <property type="entry name" value="P-loop containing nucleoside triphosphate hydrolases"/>
    <property type="match status" value="1"/>
</dbReference>
<accession>A0A9X3NQN0</accession>
<evidence type="ECO:0000259" key="6">
    <source>
        <dbReference type="Pfam" id="PF13476"/>
    </source>
</evidence>
<evidence type="ECO:0000256" key="3">
    <source>
        <dbReference type="ARBA" id="ARBA00013368"/>
    </source>
</evidence>
<keyword evidence="4" id="KW-0175">Coiled coil</keyword>
<dbReference type="PANTHER" id="PTHR32114">
    <property type="entry name" value="ABC TRANSPORTER ABCH.3"/>
    <property type="match status" value="1"/>
</dbReference>
<dbReference type="InterPro" id="IPR038729">
    <property type="entry name" value="Rad50/SbcC_AAA"/>
</dbReference>
<dbReference type="PANTHER" id="PTHR32114:SF2">
    <property type="entry name" value="ABC TRANSPORTER ABCH.3"/>
    <property type="match status" value="1"/>
</dbReference>
<sequence length="1002" mass="106933">MRLHTLTVQAFGPFAGAETVDFDRLGDGGLFLIHGPTGAGKTSVLDAVCFALYGRVPGVREAAKSPRSNHAAPGVAPRVELELTVRGRRLSISRSPAWQRPKKRGTGTTEEKAKVVVSELVDGRWRGLTNRPDEAGQIIDDLLGLSLAQFCQIVLLPQGEFARFLRADAKERRASLERIFATGVFARVEDWLADRARSLGQAAARAEEAVLRKADALAEVGSSPRPEGDDLDALSPWAAELASVTAATACDTRPVVEEAVAARERARRAVEEARTLEDRRRRHAEALRRQEELAAREPACAAARAELAAAERAAAAVPLLRTEEHRATQVDKADLEAAERLALVRELAGDPPAGAEEAHDTEAAARRRAVLAEAERERRDEAARLEQLRGEADRLGTVDADLAAIDARARAARQELEECRAGAAGLPEQRERVAAELEEARRHTGSREAAEAALRLARRQREAAEAVVRLGADLARAEAERVAAVDAAQAAVDRLLDVRRRRIEGMAAELADALGPGRPCPVCGSAEHPAPARGAADRPSPADEERAQTAADAAAAERSRAESATASLAERLNAARADSGGVDEAQARDLEERRRGELARLDAAAAEVERLTARLARTEAAVEAARAREAELAADLAALAERRAGRAEERERLAGLLDAARGDDSDLAARIARLIGEADLLGEAVAALDRRAAAAEELATAAREARRAVAEAGFADAVEVWAAERGEEERRRLRADIRAHEDRVVAVAAVLADPEVAAAAALPEPDTAGLAAAARHAEAAAEAALTWRDRFEQRARRLADLRADLDRLLADSRPARRRHTTADGLARLVAGTSADNRESVRLSAYVLAARLEQVVAAANDRLRTMANGRYELKHTVDKAAGDRSRSGGGLGLRVLDAWTGQERDPATLSGGETFVGSLALALGLGDVAAQEAGGGDIGTLFVDEGFGTLDEDTLEEVMEVLDGLRDGGRAVGVVSHVADLRTRITTRLQVIKTPTGSRLRQT</sequence>
<evidence type="ECO:0000256" key="2">
    <source>
        <dbReference type="ARBA" id="ARBA00011322"/>
    </source>
</evidence>
<evidence type="ECO:0000256" key="4">
    <source>
        <dbReference type="SAM" id="Coils"/>
    </source>
</evidence>
<dbReference type="Proteomes" id="UP001140076">
    <property type="component" value="Unassembled WGS sequence"/>
</dbReference>
<comment type="similarity">
    <text evidence="1">Belongs to the SMC family. SbcC subfamily.</text>
</comment>
<dbReference type="Pfam" id="PF13558">
    <property type="entry name" value="SbcC_Walker_B"/>
    <property type="match status" value="1"/>
</dbReference>
<dbReference type="InterPro" id="IPR027417">
    <property type="entry name" value="P-loop_NTPase"/>
</dbReference>
<dbReference type="AlphaFoldDB" id="A0A9X3NQN0"/>
<comment type="subunit">
    <text evidence="2">Heterodimer of SbcC and SbcD.</text>
</comment>
<comment type="caution">
    <text evidence="7">The sequence shown here is derived from an EMBL/GenBank/DDBJ whole genome shotgun (WGS) entry which is preliminary data.</text>
</comment>
<dbReference type="Pfam" id="PF13476">
    <property type="entry name" value="AAA_23"/>
    <property type="match status" value="1"/>
</dbReference>
<dbReference type="GO" id="GO:0016887">
    <property type="term" value="F:ATP hydrolysis activity"/>
    <property type="evidence" value="ECO:0007669"/>
    <property type="project" value="InterPro"/>
</dbReference>
<proteinExistence type="inferred from homology"/>
<feature type="region of interest" description="Disordered" evidence="5">
    <location>
        <begin position="513"/>
        <end position="566"/>
    </location>
</feature>
<gene>
    <name evidence="7" type="ORF">LG943_20035</name>
</gene>
<protein>
    <recommendedName>
        <fullName evidence="3">Nuclease SbcCD subunit C</fullName>
    </recommendedName>
</protein>
<reference evidence="7" key="1">
    <citation type="submission" date="2021-10" db="EMBL/GenBank/DDBJ databases">
        <title>Streptomonospora sp. nov., isolated from mangrove soil.</title>
        <authorList>
            <person name="Chen X."/>
            <person name="Ge X."/>
            <person name="Liu W."/>
        </authorList>
    </citation>
    <scope>NUCLEOTIDE SEQUENCE</scope>
    <source>
        <strain evidence="7">S1-112</strain>
    </source>
</reference>
<dbReference type="RefSeq" id="WP_270073840.1">
    <property type="nucleotide sequence ID" value="NZ_JAJAQC010000038.1"/>
</dbReference>
<organism evidence="7 8">
    <name type="scientific">Streptomonospora mangrovi</name>
    <dbReference type="NCBI Taxonomy" id="2883123"/>
    <lineage>
        <taxon>Bacteria</taxon>
        <taxon>Bacillati</taxon>
        <taxon>Actinomycetota</taxon>
        <taxon>Actinomycetes</taxon>
        <taxon>Streptosporangiales</taxon>
        <taxon>Nocardiopsidaceae</taxon>
        <taxon>Streptomonospora</taxon>
    </lineage>
</organism>